<dbReference type="InterPro" id="IPR014971">
    <property type="entry name" value="KGK"/>
</dbReference>
<dbReference type="EMBL" id="LWAJ01000267">
    <property type="protein sequence ID" value="KZL48000.1"/>
    <property type="molecule type" value="Genomic_DNA"/>
</dbReference>
<evidence type="ECO:0000313" key="1">
    <source>
        <dbReference type="EMBL" id="KZL48000.1"/>
    </source>
</evidence>
<dbReference type="OrthoDB" id="454733at2"/>
<dbReference type="Proteomes" id="UP000076555">
    <property type="component" value="Unassembled WGS sequence"/>
</dbReference>
<protein>
    <submittedName>
        <fullName evidence="1">KGK domain protein</fullName>
    </submittedName>
</protein>
<reference evidence="1 2" key="1">
    <citation type="submission" date="2016-04" db="EMBL/GenBank/DDBJ databases">
        <title>Draft Genome Assembly of the Bloom-forming Cyanobacterium Nodularia spumigena Strain CENA596 in Shrimp Production Ponds.</title>
        <authorList>
            <person name="Popin R.V."/>
            <person name="Rigonato J."/>
            <person name="Abreu V.A."/>
            <person name="Andreote A.P."/>
            <person name="Silveira S.B."/>
            <person name="Odebrecht C."/>
            <person name="Fiore M.F."/>
        </authorList>
    </citation>
    <scope>NUCLEOTIDE SEQUENCE [LARGE SCALE GENOMIC DNA]</scope>
    <source>
        <strain evidence="1 2">CENA596</strain>
    </source>
</reference>
<organism evidence="1 2">
    <name type="scientific">Nodularia spumigena CENA596</name>
    <dbReference type="NCBI Taxonomy" id="1819295"/>
    <lineage>
        <taxon>Bacteria</taxon>
        <taxon>Bacillati</taxon>
        <taxon>Cyanobacteriota</taxon>
        <taxon>Cyanophyceae</taxon>
        <taxon>Nostocales</taxon>
        <taxon>Nodulariaceae</taxon>
        <taxon>Nodularia</taxon>
    </lineage>
</organism>
<dbReference type="AlphaFoldDB" id="A0A166I779"/>
<dbReference type="RefSeq" id="WP_063874312.1">
    <property type="nucleotide sequence ID" value="NZ_CAWMRI010000267.1"/>
</dbReference>
<proteinExistence type="predicted"/>
<accession>A0A166I779</accession>
<gene>
    <name evidence="1" type="ORF">A2T98_20265</name>
</gene>
<dbReference type="Pfam" id="PF08872">
    <property type="entry name" value="KGK"/>
    <property type="match status" value="1"/>
</dbReference>
<comment type="caution">
    <text evidence="1">The sequence shown here is derived from an EMBL/GenBank/DDBJ whole genome shotgun (WGS) entry which is preliminary data.</text>
</comment>
<sequence>MPENFSLKNCSDDDALFCKDKGFKIIQIKEAVKQAFCGELGKALYELLNSYGVQLDPGGSVVGNKFYRDTKKLFEEGIYCEILKLGAKNWQKGNIRIKVTLEFIPDESSIIEPESPLDELRQIINQNNS</sequence>
<evidence type="ECO:0000313" key="2">
    <source>
        <dbReference type="Proteomes" id="UP000076555"/>
    </source>
</evidence>
<name>A0A166I779_NODSP</name>